<dbReference type="PANTHER" id="PTHR36933:SF1">
    <property type="entry name" value="SLL0788 PROTEIN"/>
    <property type="match status" value="1"/>
</dbReference>
<dbReference type="InterPro" id="IPR005183">
    <property type="entry name" value="DUF305_CopM-like"/>
</dbReference>
<dbReference type="eggNOG" id="COG3544">
    <property type="taxonomic scope" value="Bacteria"/>
</dbReference>
<dbReference type="EMBL" id="AGFM01000047">
    <property type="protein sequence ID" value="EHJ60050.1"/>
    <property type="molecule type" value="Genomic_DNA"/>
</dbReference>
<accession>G6EF92</accession>
<dbReference type="Pfam" id="PF03713">
    <property type="entry name" value="DUF305"/>
    <property type="match status" value="2"/>
</dbReference>
<dbReference type="PATRIC" id="fig|1088721.3.peg.2978"/>
<dbReference type="InterPro" id="IPR012347">
    <property type="entry name" value="Ferritin-like"/>
</dbReference>
<feature type="domain" description="DUF305" evidence="1">
    <location>
        <begin position="18"/>
        <end position="85"/>
    </location>
</feature>
<comment type="caution">
    <text evidence="2">The sequence shown here is derived from an EMBL/GenBank/DDBJ whole genome shotgun (WGS) entry which is preliminary data.</text>
</comment>
<evidence type="ECO:0000259" key="1">
    <source>
        <dbReference type="Pfam" id="PF03713"/>
    </source>
</evidence>
<dbReference type="Proteomes" id="UP000004030">
    <property type="component" value="Unassembled WGS sequence"/>
</dbReference>
<feature type="domain" description="DUF305" evidence="1">
    <location>
        <begin position="111"/>
        <end position="170"/>
    </location>
</feature>
<organism evidence="2 3">
    <name type="scientific">Novosphingobium pentaromativorans US6-1</name>
    <dbReference type="NCBI Taxonomy" id="1088721"/>
    <lineage>
        <taxon>Bacteria</taxon>
        <taxon>Pseudomonadati</taxon>
        <taxon>Pseudomonadota</taxon>
        <taxon>Alphaproteobacteria</taxon>
        <taxon>Sphingomonadales</taxon>
        <taxon>Sphingomonadaceae</taxon>
        <taxon>Novosphingobium</taxon>
    </lineage>
</organism>
<name>G6EF92_9SPHN</name>
<evidence type="ECO:0000313" key="3">
    <source>
        <dbReference type="Proteomes" id="UP000004030"/>
    </source>
</evidence>
<dbReference type="PANTHER" id="PTHR36933">
    <property type="entry name" value="SLL0788 PROTEIN"/>
    <property type="match status" value="1"/>
</dbReference>
<reference evidence="2 3" key="1">
    <citation type="journal article" date="2012" name="J. Bacteriol.">
        <title>Genome sequence of benzo(a)pyrene-degrading bacterium Novosphingobium pentaromativorans US6-1.</title>
        <authorList>
            <person name="Luo Y.R."/>
            <person name="Kang S.G."/>
            <person name="Kim S.J."/>
            <person name="Kim M.R."/>
            <person name="Li N."/>
            <person name="Lee J.H."/>
            <person name="Kwon K.K."/>
        </authorList>
    </citation>
    <scope>NUCLEOTIDE SEQUENCE [LARGE SCALE GENOMIC DNA]</scope>
    <source>
        <strain evidence="2 3">US6-1</strain>
    </source>
</reference>
<evidence type="ECO:0000313" key="2">
    <source>
        <dbReference type="EMBL" id="EHJ60050.1"/>
    </source>
</evidence>
<gene>
    <name evidence="2" type="ORF">NSU_3013</name>
</gene>
<proteinExistence type="predicted"/>
<keyword evidence="3" id="KW-1185">Reference proteome</keyword>
<sequence length="183" mass="20422">MPSEAISFDLGPFFYAETAMYDNMRSAIGTSSGDNWVRMMIAHHEGGAEISRIALQQNPPLRIADLARRTVKAQERAAVQLEKLLRDGPVNMESAFIFVSPIQSMHDASMAIDGSDVSEIWLRKMIEHHRGAIEMSNVLLSQPRIPKKTVTAVEELNNAQHADMKVLEQALDDQKSQEHRGSP</sequence>
<dbReference type="Gene3D" id="1.20.1260.10">
    <property type="match status" value="2"/>
</dbReference>
<protein>
    <recommendedName>
        <fullName evidence="1">DUF305 domain-containing protein</fullName>
    </recommendedName>
</protein>
<dbReference type="AlphaFoldDB" id="G6EF92"/>